<accession>A0A1Y0EDF2</accession>
<keyword evidence="2" id="KW-1185">Reference proteome</keyword>
<dbReference type="KEGG" id="lvs:LOKVESSMR4R_02181"/>
<reference evidence="1 2" key="1">
    <citation type="submission" date="2017-05" db="EMBL/GenBank/DDBJ databases">
        <title>Genome Sequence of Loktanella vestfoldensis Strain SMR4r Isolated from a Culture of the Diatom Skeletonema marinoi.</title>
        <authorList>
            <person name="Topel M."/>
            <person name="Pinder M.I.M."/>
            <person name="Johansson O.N."/>
            <person name="Kourtchenko O."/>
            <person name="Godhe A."/>
            <person name="Clarke A.K."/>
        </authorList>
    </citation>
    <scope>NUCLEOTIDE SEQUENCE [LARGE SCALE GENOMIC DNA]</scope>
    <source>
        <strain evidence="1 2">SMR4r</strain>
    </source>
</reference>
<evidence type="ECO:0000313" key="1">
    <source>
        <dbReference type="EMBL" id="ARU01488.1"/>
    </source>
</evidence>
<dbReference type="OrthoDB" id="7356934at2"/>
<dbReference type="EMBL" id="CP021431">
    <property type="protein sequence ID" value="ARU01488.1"/>
    <property type="molecule type" value="Genomic_DNA"/>
</dbReference>
<sequence length="92" mass="9962">MGPDQAQVIALQALGWMAGQEDICTTFLGASGASVDDLRDRAAEPAFQAAVLDFLTMDDNWVIGFCEAQGLAYDMPLRARYALPGAEQVHWT</sequence>
<proteinExistence type="predicted"/>
<dbReference type="STRING" id="1122181.GCA_000382265_02136"/>
<dbReference type="InterPro" id="IPR021955">
    <property type="entry name" value="DUF3572"/>
</dbReference>
<gene>
    <name evidence="1" type="ORF">LOKVESSMR4R_02181</name>
</gene>
<organism evidence="1 2">
    <name type="scientific">Yoonia vestfoldensis</name>
    <dbReference type="NCBI Taxonomy" id="245188"/>
    <lineage>
        <taxon>Bacteria</taxon>
        <taxon>Pseudomonadati</taxon>
        <taxon>Pseudomonadota</taxon>
        <taxon>Alphaproteobacteria</taxon>
        <taxon>Rhodobacterales</taxon>
        <taxon>Paracoccaceae</taxon>
        <taxon>Yoonia</taxon>
    </lineage>
</organism>
<evidence type="ECO:0000313" key="2">
    <source>
        <dbReference type="Proteomes" id="UP000195273"/>
    </source>
</evidence>
<name>A0A1Y0EDF2_9RHOB</name>
<evidence type="ECO:0008006" key="3">
    <source>
        <dbReference type="Google" id="ProtNLM"/>
    </source>
</evidence>
<dbReference type="RefSeq" id="WP_087208307.1">
    <property type="nucleotide sequence ID" value="NZ_CP021431.1"/>
</dbReference>
<dbReference type="Proteomes" id="UP000195273">
    <property type="component" value="Chromosome"/>
</dbReference>
<dbReference type="AlphaFoldDB" id="A0A1Y0EDF2"/>
<protein>
    <recommendedName>
        <fullName evidence="3">DUF3572 domain-containing protein</fullName>
    </recommendedName>
</protein>
<dbReference type="Pfam" id="PF12096">
    <property type="entry name" value="DUF3572"/>
    <property type="match status" value="1"/>
</dbReference>